<dbReference type="AlphaFoldDB" id="A0A1V3XYB8"/>
<comment type="caution">
    <text evidence="3">The sequence shown here is derived from an EMBL/GenBank/DDBJ whole genome shotgun (WGS) entry which is preliminary data.</text>
</comment>
<evidence type="ECO:0000313" key="4">
    <source>
        <dbReference type="Proteomes" id="UP000188532"/>
    </source>
</evidence>
<dbReference type="InterPro" id="IPR001242">
    <property type="entry name" value="Condensation_dom"/>
</dbReference>
<organism evidence="3 4">
    <name type="scientific">Mycobacterium kansasii</name>
    <dbReference type="NCBI Taxonomy" id="1768"/>
    <lineage>
        <taxon>Bacteria</taxon>
        <taxon>Bacillati</taxon>
        <taxon>Actinomycetota</taxon>
        <taxon>Actinomycetes</taxon>
        <taxon>Mycobacteriales</taxon>
        <taxon>Mycobacteriaceae</taxon>
        <taxon>Mycobacterium</taxon>
    </lineage>
</organism>
<dbReference type="Pfam" id="PF00668">
    <property type="entry name" value="Condensation"/>
    <property type="match status" value="1"/>
</dbReference>
<protein>
    <submittedName>
        <fullName evidence="3">Condensation domain protein</fullName>
    </submittedName>
</protein>
<dbReference type="GO" id="GO:0003824">
    <property type="term" value="F:catalytic activity"/>
    <property type="evidence" value="ECO:0007669"/>
    <property type="project" value="InterPro"/>
</dbReference>
<dbReference type="GO" id="GO:0031177">
    <property type="term" value="F:phosphopantetheine binding"/>
    <property type="evidence" value="ECO:0007669"/>
    <property type="project" value="TreeGrafter"/>
</dbReference>
<feature type="domain" description="Condensation" evidence="2">
    <location>
        <begin position="50"/>
        <end position="111"/>
    </location>
</feature>
<evidence type="ECO:0000256" key="1">
    <source>
        <dbReference type="SAM" id="MobiDB-lite"/>
    </source>
</evidence>
<gene>
    <name evidence="3" type="ORF">BZL29_0627</name>
</gene>
<name>A0A1V3XYB8_MYCKA</name>
<evidence type="ECO:0000313" key="3">
    <source>
        <dbReference type="EMBL" id="OOK84195.1"/>
    </source>
</evidence>
<accession>A0A1V3XYB8</accession>
<reference evidence="3 4" key="1">
    <citation type="submission" date="2017-02" db="EMBL/GenBank/DDBJ databases">
        <title>Complete genome sequences of Mycobacterium kansasii strains isolated from rhesus macaques.</title>
        <authorList>
            <person name="Panda A."/>
            <person name="Nagaraj S."/>
            <person name="Zhao X."/>
            <person name="Tettelin H."/>
            <person name="Detolla L.J."/>
        </authorList>
    </citation>
    <scope>NUCLEOTIDE SEQUENCE [LARGE SCALE GENOMIC DNA]</scope>
    <source>
        <strain evidence="3 4">11-3469</strain>
    </source>
</reference>
<dbReference type="Gene3D" id="3.30.559.10">
    <property type="entry name" value="Chloramphenicol acetyltransferase-like domain"/>
    <property type="match status" value="1"/>
</dbReference>
<sequence>MRVVAAVNATLDSGLKVGSLFEAPAIAQLALRVGGDGGGRGPLAAGARPDVVPLSFAQSRLWFLDQLHGPAPVYHMAVALRLRGRLDADALGAALGDVVARHESLRTLFVAPEGCLSSWWWTLSEPTSAGRSLMPPGGRPAGWKRRSAPRPVTRLT</sequence>
<dbReference type="GO" id="GO:0005829">
    <property type="term" value="C:cytosol"/>
    <property type="evidence" value="ECO:0007669"/>
    <property type="project" value="TreeGrafter"/>
</dbReference>
<dbReference type="Proteomes" id="UP000188532">
    <property type="component" value="Unassembled WGS sequence"/>
</dbReference>
<dbReference type="InterPro" id="IPR023213">
    <property type="entry name" value="CAT-like_dom_sf"/>
</dbReference>
<feature type="region of interest" description="Disordered" evidence="1">
    <location>
        <begin position="129"/>
        <end position="156"/>
    </location>
</feature>
<proteinExistence type="predicted"/>
<dbReference type="PANTHER" id="PTHR45527:SF1">
    <property type="entry name" value="FATTY ACID SYNTHASE"/>
    <property type="match status" value="1"/>
</dbReference>
<dbReference type="GO" id="GO:0044550">
    <property type="term" value="P:secondary metabolite biosynthetic process"/>
    <property type="evidence" value="ECO:0007669"/>
    <property type="project" value="TreeGrafter"/>
</dbReference>
<dbReference type="PANTHER" id="PTHR45527">
    <property type="entry name" value="NONRIBOSOMAL PEPTIDE SYNTHETASE"/>
    <property type="match status" value="1"/>
</dbReference>
<dbReference type="GO" id="GO:0008610">
    <property type="term" value="P:lipid biosynthetic process"/>
    <property type="evidence" value="ECO:0007669"/>
    <property type="project" value="UniProtKB-ARBA"/>
</dbReference>
<dbReference type="GO" id="GO:0043041">
    <property type="term" value="P:amino acid activation for nonribosomal peptide biosynthetic process"/>
    <property type="evidence" value="ECO:0007669"/>
    <property type="project" value="TreeGrafter"/>
</dbReference>
<dbReference type="SUPFAM" id="SSF52777">
    <property type="entry name" value="CoA-dependent acyltransferases"/>
    <property type="match status" value="1"/>
</dbReference>
<evidence type="ECO:0000259" key="2">
    <source>
        <dbReference type="Pfam" id="PF00668"/>
    </source>
</evidence>
<dbReference type="EMBL" id="MVBN01000001">
    <property type="protein sequence ID" value="OOK84195.1"/>
    <property type="molecule type" value="Genomic_DNA"/>
</dbReference>